<evidence type="ECO:0000256" key="3">
    <source>
        <dbReference type="ARBA" id="ARBA00047175"/>
    </source>
</evidence>
<evidence type="ECO:0000313" key="10">
    <source>
        <dbReference type="Proteomes" id="UP000095256"/>
    </source>
</evidence>
<dbReference type="GO" id="GO:0005737">
    <property type="term" value="C:cytoplasm"/>
    <property type="evidence" value="ECO:0007669"/>
    <property type="project" value="TreeGrafter"/>
</dbReference>
<evidence type="ECO:0000313" key="9">
    <source>
        <dbReference type="EMBL" id="OEH82987.1"/>
    </source>
</evidence>
<dbReference type="Proteomes" id="UP000095256">
    <property type="component" value="Unassembled WGS sequence"/>
</dbReference>
<dbReference type="Pfam" id="PF01053">
    <property type="entry name" value="Cys_Met_Meta_PP"/>
    <property type="match status" value="1"/>
</dbReference>
<dbReference type="EC" id="4.4.1.2" evidence="3"/>
<dbReference type="InterPro" id="IPR015421">
    <property type="entry name" value="PyrdxlP-dep_Trfase_major"/>
</dbReference>
<feature type="modified residue" description="N6-(pyridoxal phosphate)lysine" evidence="7">
    <location>
        <position position="206"/>
    </location>
</feature>
<evidence type="ECO:0000256" key="6">
    <source>
        <dbReference type="ARBA" id="ARBA00052699"/>
    </source>
</evidence>
<comment type="cofactor">
    <cofactor evidence="1 8">
        <name>pyridoxal 5'-phosphate</name>
        <dbReference type="ChEBI" id="CHEBI:597326"/>
    </cofactor>
</comment>
<evidence type="ECO:0000256" key="2">
    <source>
        <dbReference type="ARBA" id="ARBA00022898"/>
    </source>
</evidence>
<proteinExistence type="inferred from homology"/>
<comment type="catalytic activity">
    <reaction evidence="6">
        <text>L-methionine + H2O = methanethiol + 2-oxobutanoate + NH4(+)</text>
        <dbReference type="Rhea" id="RHEA:23800"/>
        <dbReference type="ChEBI" id="CHEBI:15377"/>
        <dbReference type="ChEBI" id="CHEBI:16007"/>
        <dbReference type="ChEBI" id="CHEBI:16763"/>
        <dbReference type="ChEBI" id="CHEBI:28938"/>
        <dbReference type="ChEBI" id="CHEBI:57844"/>
        <dbReference type="EC" id="4.4.1.11"/>
    </reaction>
    <physiologicalReaction direction="left-to-right" evidence="6">
        <dbReference type="Rhea" id="RHEA:23801"/>
    </physiologicalReaction>
</comment>
<dbReference type="EMBL" id="MIEK01000012">
    <property type="protein sequence ID" value="OEH82987.1"/>
    <property type="molecule type" value="Genomic_DNA"/>
</dbReference>
<dbReference type="OrthoDB" id="9780685at2"/>
<dbReference type="PANTHER" id="PTHR11808:SF80">
    <property type="entry name" value="CYSTATHIONINE GAMMA-LYASE"/>
    <property type="match status" value="1"/>
</dbReference>
<evidence type="ECO:0000256" key="7">
    <source>
        <dbReference type="PIRSR" id="PIRSR001434-2"/>
    </source>
</evidence>
<evidence type="ECO:0000256" key="8">
    <source>
        <dbReference type="RuleBase" id="RU362118"/>
    </source>
</evidence>
<dbReference type="PIRSF" id="PIRSF001434">
    <property type="entry name" value="CGS"/>
    <property type="match status" value="1"/>
</dbReference>
<accession>A0A1E5KYQ4</accession>
<dbReference type="CDD" id="cd00614">
    <property type="entry name" value="CGS_like"/>
    <property type="match status" value="1"/>
</dbReference>
<dbReference type="InterPro" id="IPR015424">
    <property type="entry name" value="PyrdxlP-dep_Trfase"/>
</dbReference>
<dbReference type="GO" id="GO:0030170">
    <property type="term" value="F:pyridoxal phosphate binding"/>
    <property type="evidence" value="ECO:0007669"/>
    <property type="project" value="InterPro"/>
</dbReference>
<dbReference type="GO" id="GO:0018826">
    <property type="term" value="F:methionine gamma-lyase activity"/>
    <property type="evidence" value="ECO:0007669"/>
    <property type="project" value="UniProtKB-EC"/>
</dbReference>
<dbReference type="PANTHER" id="PTHR11808">
    <property type="entry name" value="TRANS-SULFURATION ENZYME FAMILY MEMBER"/>
    <property type="match status" value="1"/>
</dbReference>
<dbReference type="InterPro" id="IPR015422">
    <property type="entry name" value="PyrdxlP-dep_Trfase_small"/>
</dbReference>
<keyword evidence="10" id="KW-1185">Reference proteome</keyword>
<dbReference type="GO" id="GO:0047982">
    <property type="term" value="F:homocysteine desulfhydrase activity"/>
    <property type="evidence" value="ECO:0007669"/>
    <property type="project" value="UniProtKB-EC"/>
</dbReference>
<evidence type="ECO:0000256" key="1">
    <source>
        <dbReference type="ARBA" id="ARBA00001933"/>
    </source>
</evidence>
<dbReference type="Gene3D" id="3.40.640.10">
    <property type="entry name" value="Type I PLP-dependent aspartate aminotransferase-like (Major domain)"/>
    <property type="match status" value="1"/>
</dbReference>
<dbReference type="RefSeq" id="WP_069697942.1">
    <property type="nucleotide sequence ID" value="NZ_JAGGMA010000002.1"/>
</dbReference>
<comment type="caution">
    <text evidence="9">The sequence shown here is derived from an EMBL/GenBank/DDBJ whole genome shotgun (WGS) entry which is preliminary data.</text>
</comment>
<name>A0A1E5KYQ4_9ENTE</name>
<evidence type="ECO:0000256" key="4">
    <source>
        <dbReference type="ARBA" id="ARBA00047199"/>
    </source>
</evidence>
<evidence type="ECO:0000256" key="5">
    <source>
        <dbReference type="ARBA" id="ARBA00048780"/>
    </source>
</evidence>
<gene>
    <name evidence="9" type="ORF">BCR26_01565</name>
</gene>
<dbReference type="InterPro" id="IPR000277">
    <property type="entry name" value="Cys/Met-Metab_PyrdxlP-dep_enz"/>
</dbReference>
<dbReference type="SUPFAM" id="SSF53383">
    <property type="entry name" value="PLP-dependent transferases"/>
    <property type="match status" value="1"/>
</dbReference>
<dbReference type="GO" id="GO:0019346">
    <property type="term" value="P:transsulfuration"/>
    <property type="evidence" value="ECO:0007669"/>
    <property type="project" value="InterPro"/>
</dbReference>
<reference evidence="9 10" key="1">
    <citation type="submission" date="2016-09" db="EMBL/GenBank/DDBJ databases">
        <authorList>
            <person name="Capua I."/>
            <person name="De Benedictis P."/>
            <person name="Joannis T."/>
            <person name="Lombin L.H."/>
            <person name="Cattoli G."/>
        </authorList>
    </citation>
    <scope>NUCLEOTIDE SEQUENCE [LARGE SCALE GENOMIC DNA]</scope>
    <source>
        <strain evidence="9 10">LMG 25899</strain>
    </source>
</reference>
<comment type="catalytic activity">
    <reaction evidence="5">
        <text>L-homocysteine + H2O = 2-oxobutanoate + hydrogen sulfide + NH4(+) + H(+)</text>
        <dbReference type="Rhea" id="RHEA:14501"/>
        <dbReference type="ChEBI" id="CHEBI:15377"/>
        <dbReference type="ChEBI" id="CHEBI:15378"/>
        <dbReference type="ChEBI" id="CHEBI:16763"/>
        <dbReference type="ChEBI" id="CHEBI:28938"/>
        <dbReference type="ChEBI" id="CHEBI:29919"/>
        <dbReference type="ChEBI" id="CHEBI:58199"/>
        <dbReference type="EC" id="4.4.1.2"/>
    </reaction>
    <physiologicalReaction direction="left-to-right" evidence="5">
        <dbReference type="Rhea" id="RHEA:14502"/>
    </physiologicalReaction>
</comment>
<keyword evidence="2 7" id="KW-0663">Pyridoxal phosphate</keyword>
<organism evidence="9 10">
    <name type="scientific">Enterococcus rivorum</name>
    <dbReference type="NCBI Taxonomy" id="762845"/>
    <lineage>
        <taxon>Bacteria</taxon>
        <taxon>Bacillati</taxon>
        <taxon>Bacillota</taxon>
        <taxon>Bacilli</taxon>
        <taxon>Lactobacillales</taxon>
        <taxon>Enterococcaceae</taxon>
        <taxon>Enterococcus</taxon>
    </lineage>
</organism>
<comment type="similarity">
    <text evidence="8">Belongs to the trans-sulfuration enzymes family.</text>
</comment>
<sequence>MEKKYVENICCEVEKESVKEYHAMAPEIVQTSSFHFPTAEDFIACSDDEKNNYVYTRGTNPTTEILEKKLARLEGGEKCKVFSSGMGAIAATMFTLLEQGDHVIMVNTIYGEALALIKYMEKFGIERTKIDVSSTDEIALEIKKNTKMIYFESPSSQKFELLDLEKIAAMAKKQQIFTVIDSTWASPLFQHPLSYGIDLVIHSCSKYIGGHSDIVAGAVIGSERLVDNIFENGHQSLGATNSPFNSWLAIRGLRTLAVRMNHQHQAIIQVLDHLLKDHRIAKIFHPYCGTVEQKDLADKYLSGYGSLFAIDLVDEDFGKLKNFLNALEVVTIGVSWGGFESLALPAFKGNNLAAIEKRGLSPAHVRLYVGLEEPMSIVEDIQQALDTAYGK</sequence>
<protein>
    <recommendedName>
        <fullName evidence="3">homocysteine desulfhydrase</fullName>
        <ecNumber evidence="3">4.4.1.2</ecNumber>
    </recommendedName>
    <alternativeName>
        <fullName evidence="4">Homocysteine desulfhydrase</fullName>
    </alternativeName>
</protein>
<dbReference type="AlphaFoldDB" id="A0A1E5KYQ4"/>
<dbReference type="Gene3D" id="3.90.1150.10">
    <property type="entry name" value="Aspartate Aminotransferase, domain 1"/>
    <property type="match status" value="1"/>
</dbReference>
<dbReference type="FunFam" id="3.40.640.10:FF:000046">
    <property type="entry name" value="Cystathionine gamma-lyase"/>
    <property type="match status" value="1"/>
</dbReference>
<dbReference type="STRING" id="762845.BCR26_01565"/>